<reference evidence="1 2" key="1">
    <citation type="journal article" date="2019" name="Sci. Rep.">
        <title>Orb-weaving spider Araneus ventricosus genome elucidates the spidroin gene catalogue.</title>
        <authorList>
            <person name="Kono N."/>
            <person name="Nakamura H."/>
            <person name="Ohtoshi R."/>
            <person name="Moran D.A.P."/>
            <person name="Shinohara A."/>
            <person name="Yoshida Y."/>
            <person name="Fujiwara M."/>
            <person name="Mori M."/>
            <person name="Tomita M."/>
            <person name="Arakawa K."/>
        </authorList>
    </citation>
    <scope>NUCLEOTIDE SEQUENCE [LARGE SCALE GENOMIC DNA]</scope>
</reference>
<evidence type="ECO:0000313" key="1">
    <source>
        <dbReference type="EMBL" id="GBL80050.1"/>
    </source>
</evidence>
<dbReference type="EMBL" id="BGPR01000020">
    <property type="protein sequence ID" value="GBL80050.1"/>
    <property type="molecule type" value="Genomic_DNA"/>
</dbReference>
<protein>
    <submittedName>
        <fullName evidence="1">Uncharacterized protein</fullName>
    </submittedName>
</protein>
<gene>
    <name evidence="1" type="ORF">AVEN_29063_1</name>
</gene>
<name>A0A4Y2AK00_ARAVE</name>
<keyword evidence="2" id="KW-1185">Reference proteome</keyword>
<comment type="caution">
    <text evidence="1">The sequence shown here is derived from an EMBL/GenBank/DDBJ whole genome shotgun (WGS) entry which is preliminary data.</text>
</comment>
<organism evidence="1 2">
    <name type="scientific">Araneus ventricosus</name>
    <name type="common">Orbweaver spider</name>
    <name type="synonym">Epeira ventricosa</name>
    <dbReference type="NCBI Taxonomy" id="182803"/>
    <lineage>
        <taxon>Eukaryota</taxon>
        <taxon>Metazoa</taxon>
        <taxon>Ecdysozoa</taxon>
        <taxon>Arthropoda</taxon>
        <taxon>Chelicerata</taxon>
        <taxon>Arachnida</taxon>
        <taxon>Araneae</taxon>
        <taxon>Araneomorphae</taxon>
        <taxon>Entelegynae</taxon>
        <taxon>Araneoidea</taxon>
        <taxon>Araneidae</taxon>
        <taxon>Araneus</taxon>
    </lineage>
</organism>
<accession>A0A4Y2AK00</accession>
<dbReference type="AlphaFoldDB" id="A0A4Y2AK00"/>
<evidence type="ECO:0000313" key="2">
    <source>
        <dbReference type="Proteomes" id="UP000499080"/>
    </source>
</evidence>
<sequence>MVESDEDETSKKSTPATPNVAEKLSVEEIVVGKSPIKELVEKVTETKAEDFIATAMVIQSEVMNFMDNIPNKNLSKDNRKTLRAYMVDFISVVARQQAVMCMILGKCHEQTDLIEHKLEGLRSTNEESIQMNFAAATKI</sequence>
<proteinExistence type="predicted"/>
<dbReference type="Proteomes" id="UP000499080">
    <property type="component" value="Unassembled WGS sequence"/>
</dbReference>